<gene>
    <name evidence="1" type="ORF">NQ176_g6884</name>
</gene>
<sequence length="109" mass="12018">MLSIAQTPFVTYYGKVGLELAKLVFQGQKMSPPSLATFQTTYQNLWTSIQNRSILKSPQNLVQQIRNLGTVQLVAGGVVAAECLGFFTVGEMIGRFKIVGYHGETESHH</sequence>
<evidence type="ECO:0000313" key="2">
    <source>
        <dbReference type="Proteomes" id="UP001143910"/>
    </source>
</evidence>
<name>A0ACC1N1X9_9HYPO</name>
<evidence type="ECO:0000313" key="1">
    <source>
        <dbReference type="EMBL" id="KAJ2972919.1"/>
    </source>
</evidence>
<accession>A0ACC1N1X9</accession>
<dbReference type="Proteomes" id="UP001143910">
    <property type="component" value="Unassembled WGS sequence"/>
</dbReference>
<protein>
    <submittedName>
        <fullName evidence="1">Uncharacterized protein</fullName>
    </submittedName>
</protein>
<dbReference type="EMBL" id="JANJQO010001060">
    <property type="protein sequence ID" value="KAJ2972919.1"/>
    <property type="molecule type" value="Genomic_DNA"/>
</dbReference>
<reference evidence="1" key="1">
    <citation type="submission" date="2022-08" db="EMBL/GenBank/DDBJ databases">
        <title>Genome Sequence of Lecanicillium fungicola.</title>
        <authorList>
            <person name="Buettner E."/>
        </authorList>
    </citation>
    <scope>NUCLEOTIDE SEQUENCE</scope>
    <source>
        <strain evidence="1">Babe33</strain>
    </source>
</reference>
<proteinExistence type="predicted"/>
<organism evidence="1 2">
    <name type="scientific">Zarea fungicola</name>
    <dbReference type="NCBI Taxonomy" id="93591"/>
    <lineage>
        <taxon>Eukaryota</taxon>
        <taxon>Fungi</taxon>
        <taxon>Dikarya</taxon>
        <taxon>Ascomycota</taxon>
        <taxon>Pezizomycotina</taxon>
        <taxon>Sordariomycetes</taxon>
        <taxon>Hypocreomycetidae</taxon>
        <taxon>Hypocreales</taxon>
        <taxon>Cordycipitaceae</taxon>
        <taxon>Zarea</taxon>
    </lineage>
</organism>
<comment type="caution">
    <text evidence="1">The sequence shown here is derived from an EMBL/GenBank/DDBJ whole genome shotgun (WGS) entry which is preliminary data.</text>
</comment>
<keyword evidence="2" id="KW-1185">Reference proteome</keyword>